<dbReference type="PANTHER" id="PTHR32063">
    <property type="match status" value="1"/>
</dbReference>
<dbReference type="Pfam" id="PF00873">
    <property type="entry name" value="ACR_tran"/>
    <property type="match status" value="4"/>
</dbReference>
<feature type="transmembrane region" description="Helical" evidence="1">
    <location>
        <begin position="1084"/>
        <end position="1106"/>
    </location>
</feature>
<feature type="transmembrane region" description="Helical" evidence="1">
    <location>
        <begin position="616"/>
        <end position="638"/>
    </location>
</feature>
<dbReference type="InterPro" id="IPR001036">
    <property type="entry name" value="Acrflvin-R"/>
</dbReference>
<feature type="transmembrane region" description="Helical" evidence="1">
    <location>
        <begin position="366"/>
        <end position="383"/>
    </location>
</feature>
<evidence type="ECO:0000313" key="3">
    <source>
        <dbReference type="Proteomes" id="UP000264330"/>
    </source>
</evidence>
<dbReference type="Gene3D" id="3.30.70.1430">
    <property type="entry name" value="Multidrug efflux transporter AcrB pore domain"/>
    <property type="match status" value="2"/>
</dbReference>
<feature type="transmembrane region" description="Helical" evidence="1">
    <location>
        <begin position="1211"/>
        <end position="1237"/>
    </location>
</feature>
<feature type="transmembrane region" description="Helical" evidence="1">
    <location>
        <begin position="390"/>
        <end position="409"/>
    </location>
</feature>
<dbReference type="EMBL" id="DPMF01000141">
    <property type="protein sequence ID" value="HCV80618.1"/>
    <property type="molecule type" value="Genomic_DNA"/>
</dbReference>
<dbReference type="AlphaFoldDB" id="A0A3D5IZ16"/>
<dbReference type="Gene3D" id="3.30.2090.10">
    <property type="entry name" value="Multidrug efflux transporter AcrB TolC docking domain, DN and DC subdomains"/>
    <property type="match status" value="2"/>
</dbReference>
<feature type="transmembrane region" description="Helical" evidence="1">
    <location>
        <begin position="541"/>
        <end position="574"/>
    </location>
</feature>
<dbReference type="InterPro" id="IPR027463">
    <property type="entry name" value="AcrB_DN_DC_subdom"/>
</dbReference>
<dbReference type="SUPFAM" id="SSF82866">
    <property type="entry name" value="Multidrug efflux transporter AcrB transmembrane domain"/>
    <property type="match status" value="2"/>
</dbReference>
<dbReference type="SUPFAM" id="SSF82714">
    <property type="entry name" value="Multidrug efflux transporter AcrB TolC docking domain, DN and DC subdomains"/>
    <property type="match status" value="2"/>
</dbReference>
<keyword evidence="1" id="KW-0812">Transmembrane</keyword>
<organism evidence="2 3">
    <name type="scientific">Zunongwangia profunda</name>
    <dbReference type="NCBI Taxonomy" id="398743"/>
    <lineage>
        <taxon>Bacteria</taxon>
        <taxon>Pseudomonadati</taxon>
        <taxon>Bacteroidota</taxon>
        <taxon>Flavobacteriia</taxon>
        <taxon>Flavobacteriales</taxon>
        <taxon>Flavobacteriaceae</taxon>
        <taxon>Zunongwangia</taxon>
    </lineage>
</organism>
<accession>A0A3D5IZ16</accession>
<sequence>MLNKSIKFLIENKLVAVLLLALFVGWGVVNAPFNWETGILPTDPVAVDAIPDIGENQQIVFTKWQGRSPQDIEDQITYPLTTSLLGIPGVKTIRSSSMFGFSSIYIIFEEDVEFYWSRSRILEKLNSLPSNLLPDGVNPALGPDATGLGQIFWYTLEGRDKDGNVTGGWDLQELRSIQDYYVKYGLSSASGVSEVASIGGYVQEYQVDVDPEKMRQYNIGLSAIVKAVKQSNQDIGAQTLEINQAEYLVRGLGYVKSVADIENAVVTSENFTSIRIKDIATVHLGPQTRRGILDKEGAEVVGGVVVARYGANPMEVINNVKEQIAELSSGLPTKVLADGRTSQVTIVPFYDRTQLIQETLHTLNEALTLEILITILVIIVMVFNLRASILISGLLPVAVLMVFIAMKLFDVDANIVALSGIAIAIGTMVDVGVILAENMIRHLEDEKLRFRESGIEYTTNEIIYNATAEVSGAILTAVLTTIISFIPVFTMIGAEGKLFRPLAFTKTMALTASLVIALFLIPPFAAFLFKKSTIREHAKYIINAVLIVLGITAIFYGYWLGIILIAYGIVAILSVRDIITAKRANLIHIVISCIAIVFLLAEYWRPLGFDRGIIMNLIFVAIICFGLLGAFSIFQKYYDTILRWALQNRLLFLIIPTTVLILGAIIMRNTGKEFMPSLNEGSFLLMPTSLPHAGVEENKRVLQQLDMAVASIPEIETVVGKSGRTESALDPAPLSMYENVIQYKSEYMRNKNGERQRYRVNDDGLFVLKNDKFIINPNNEIDDDANYEASQLKTNATHNDLIEDGSGEYYRNWRPEIDSPDDIWNEIVKVTKFPGVTSAPKLQPIETRLVMLQTGMRAPMGIKVKGPDLKTIEAFGLQLEDILKQAEGVKEQAVFADRIVGKPYLLIDIKRDQLARYGISIMDVQEVLQVAVGGMPLTQTVEGRERYGVRVRYPRELRANPEDLKDIYVPVEKGSPVPLSELVDIRYEQGPQVIKSEDTFLIGYVLFDKLDGFAEVDVVENAQALIQQKIDNGDLIVPQGINYRFTGTYENQLRAEKTLSVVVPLALLIIFLILYFQFRSVSTSLMVFTGIAVAFAGGFIMIWLYGQDWFFNFSFFGENMRDLFNMKTINLSVAVWVGFIALFGIATDDGVVMATYLTQTFDRENPNDKKGIRLATLEAAGKRIRPCLMTTVTTVLALLPVLTSTGKGSDIMIPMAIPIFGGMIIDITSYFLVPVLYSWKKEYQLKRANK</sequence>
<dbReference type="GO" id="GO:0005886">
    <property type="term" value="C:plasma membrane"/>
    <property type="evidence" value="ECO:0007669"/>
    <property type="project" value="TreeGrafter"/>
</dbReference>
<dbReference type="OMA" id="NSWTYPI"/>
<feature type="transmembrane region" description="Helical" evidence="1">
    <location>
        <begin position="1127"/>
        <end position="1146"/>
    </location>
</feature>
<feature type="transmembrane region" description="Helical" evidence="1">
    <location>
        <begin position="462"/>
        <end position="489"/>
    </location>
</feature>
<reference evidence="2 3" key="1">
    <citation type="journal article" date="2018" name="Nat. Biotechnol.">
        <title>A standardized bacterial taxonomy based on genome phylogeny substantially revises the tree of life.</title>
        <authorList>
            <person name="Parks D.H."/>
            <person name="Chuvochina M."/>
            <person name="Waite D.W."/>
            <person name="Rinke C."/>
            <person name="Skarshewski A."/>
            <person name="Chaumeil P.A."/>
            <person name="Hugenholtz P."/>
        </authorList>
    </citation>
    <scope>NUCLEOTIDE SEQUENCE [LARGE SCALE GENOMIC DNA]</scope>
    <source>
        <strain evidence="2">UBA9359</strain>
    </source>
</reference>
<feature type="transmembrane region" description="Helical" evidence="1">
    <location>
        <begin position="650"/>
        <end position="667"/>
    </location>
</feature>
<dbReference type="Gene3D" id="3.30.70.1320">
    <property type="entry name" value="Multidrug efflux transporter AcrB pore domain like"/>
    <property type="match status" value="1"/>
</dbReference>
<name>A0A3D5IZ16_9FLAO</name>
<keyword evidence="1" id="KW-0472">Membrane</keyword>
<feature type="transmembrane region" description="Helical" evidence="1">
    <location>
        <begin position="509"/>
        <end position="529"/>
    </location>
</feature>
<evidence type="ECO:0000313" key="2">
    <source>
        <dbReference type="EMBL" id="HCV80618.1"/>
    </source>
</evidence>
<dbReference type="Gene3D" id="1.20.1640.10">
    <property type="entry name" value="Multidrug efflux transporter AcrB transmembrane domain"/>
    <property type="match status" value="4"/>
</dbReference>
<comment type="caution">
    <text evidence="2">The sequence shown here is derived from an EMBL/GenBank/DDBJ whole genome shotgun (WGS) entry which is preliminary data.</text>
</comment>
<feature type="transmembrane region" description="Helical" evidence="1">
    <location>
        <begin position="1059"/>
        <end position="1078"/>
    </location>
</feature>
<feature type="transmembrane region" description="Helical" evidence="1">
    <location>
        <begin position="586"/>
        <end position="604"/>
    </location>
</feature>
<keyword evidence="1" id="KW-1133">Transmembrane helix</keyword>
<dbReference type="GO" id="GO:0042910">
    <property type="term" value="F:xenobiotic transmembrane transporter activity"/>
    <property type="evidence" value="ECO:0007669"/>
    <property type="project" value="TreeGrafter"/>
</dbReference>
<proteinExistence type="predicted"/>
<evidence type="ECO:0000256" key="1">
    <source>
        <dbReference type="SAM" id="Phobius"/>
    </source>
</evidence>
<gene>
    <name evidence="2" type="ORF">DGQ38_06160</name>
</gene>
<dbReference type="RefSeq" id="WP_013073637.1">
    <property type="nucleotide sequence ID" value="NZ_CAJXAW010000007.1"/>
</dbReference>
<dbReference type="SUPFAM" id="SSF82693">
    <property type="entry name" value="Multidrug efflux transporter AcrB pore domain, PN1, PN2, PC1 and PC2 subdomains"/>
    <property type="match status" value="2"/>
</dbReference>
<protein>
    <submittedName>
        <fullName evidence="2">AcrB/AcrD/AcrF family protein</fullName>
    </submittedName>
</protein>
<dbReference type="PRINTS" id="PR00702">
    <property type="entry name" value="ACRIFLAVINRP"/>
</dbReference>
<feature type="transmembrane region" description="Helical" evidence="1">
    <location>
        <begin position="415"/>
        <end position="441"/>
    </location>
</feature>
<dbReference type="PANTHER" id="PTHR32063:SF19">
    <property type="entry name" value="CATION EFFLUX SYSTEM PROTEIN CUSA"/>
    <property type="match status" value="1"/>
</dbReference>
<dbReference type="Proteomes" id="UP000264330">
    <property type="component" value="Unassembled WGS sequence"/>
</dbReference>